<dbReference type="GO" id="GO:0009103">
    <property type="term" value="P:lipopolysaccharide biosynthetic process"/>
    <property type="evidence" value="ECO:0007669"/>
    <property type="project" value="TreeGrafter"/>
</dbReference>
<feature type="transmembrane region" description="Helical" evidence="2">
    <location>
        <begin position="123"/>
        <end position="143"/>
    </location>
</feature>
<dbReference type="GO" id="GO:0016020">
    <property type="term" value="C:membrane"/>
    <property type="evidence" value="ECO:0007669"/>
    <property type="project" value="TreeGrafter"/>
</dbReference>
<reference evidence="4" key="1">
    <citation type="submission" date="2021-10" db="EMBL/GenBank/DDBJ databases">
        <title>Roseicella aerolatum sp. nov., isolated from aerosols of e-waste dismantling site.</title>
        <authorList>
            <person name="Qin T."/>
        </authorList>
    </citation>
    <scope>NUCLEOTIDE SEQUENCE</scope>
    <source>
        <strain evidence="4">GB24</strain>
    </source>
</reference>
<dbReference type="Proteomes" id="UP001139311">
    <property type="component" value="Unassembled WGS sequence"/>
</dbReference>
<proteinExistence type="predicted"/>
<feature type="transmembrane region" description="Helical" evidence="2">
    <location>
        <begin position="331"/>
        <end position="349"/>
    </location>
</feature>
<organism evidence="4 5">
    <name type="scientific">Roseicella aerolata</name>
    <dbReference type="NCBI Taxonomy" id="2883479"/>
    <lineage>
        <taxon>Bacteria</taxon>
        <taxon>Pseudomonadati</taxon>
        <taxon>Pseudomonadota</taxon>
        <taxon>Alphaproteobacteria</taxon>
        <taxon>Acetobacterales</taxon>
        <taxon>Roseomonadaceae</taxon>
        <taxon>Roseicella</taxon>
    </lineage>
</organism>
<feature type="transmembrane region" description="Helical" evidence="2">
    <location>
        <begin position="164"/>
        <end position="186"/>
    </location>
</feature>
<evidence type="ECO:0000256" key="2">
    <source>
        <dbReference type="SAM" id="Phobius"/>
    </source>
</evidence>
<name>A0A9X1LCL1_9PROT</name>
<keyword evidence="5" id="KW-1185">Reference proteome</keyword>
<feature type="domain" description="Acyltransferase 3" evidence="3">
    <location>
        <begin position="66"/>
        <end position="411"/>
    </location>
</feature>
<feature type="transmembrane region" description="Helical" evidence="2">
    <location>
        <begin position="393"/>
        <end position="415"/>
    </location>
</feature>
<feature type="transmembrane region" description="Helical" evidence="2">
    <location>
        <begin position="370"/>
        <end position="387"/>
    </location>
</feature>
<dbReference type="InterPro" id="IPR050879">
    <property type="entry name" value="Acyltransferase_3"/>
</dbReference>
<keyword evidence="4" id="KW-0012">Acyltransferase</keyword>
<gene>
    <name evidence="4" type="ORF">LHA35_21080</name>
</gene>
<keyword evidence="2" id="KW-0812">Transmembrane</keyword>
<feature type="region of interest" description="Disordered" evidence="1">
    <location>
        <begin position="1"/>
        <end position="20"/>
    </location>
</feature>
<sequence length="440" mass="47497">MPERPSAARPRASVSGRVPQRRCASTVGYPGVNRTKPASLDGRQEDVSILGKHAEASQAADHAVRIHALDSLRGVAAFSVMIYHCLLVWPSLYETLGGKGVPFFRTEQDPLAIGLLTVTPPSLLWSGREAVILFFVLSGYVLAQGFLRSPQPYLPFVTRRACRLLLPCIAIALPVALLAELLGPVSQPEVSEWVTGHWNDTVSPRLIASHALLLEEPYGLNSPLWSLHYEWRISLLFPLLVMLAAAGPGMAMAASLACAALAVAEMRLVGSNWLSTLIFVPHFMLGVLLAREGTRLPAQIADMAPRARLGLLTFCYLLLNVRWLVPAPGLVIDLFNAAGAALLIALVLASARAQAGLAWPPLAWIGKVSFSLYLVHVPVILAALHLAPTGLPLWTVLAAAVLLSLLLAWGFFHLAERPSIWLGRTLFGRLGVRRIGRAAA</sequence>
<feature type="transmembrane region" description="Helical" evidence="2">
    <location>
        <begin position="239"/>
        <end position="264"/>
    </location>
</feature>
<comment type="caution">
    <text evidence="4">The sequence shown here is derived from an EMBL/GenBank/DDBJ whole genome shotgun (WGS) entry which is preliminary data.</text>
</comment>
<evidence type="ECO:0000256" key="1">
    <source>
        <dbReference type="SAM" id="MobiDB-lite"/>
    </source>
</evidence>
<keyword evidence="4" id="KW-0808">Transferase</keyword>
<keyword evidence="2" id="KW-0472">Membrane</keyword>
<evidence type="ECO:0000313" key="4">
    <source>
        <dbReference type="EMBL" id="MCB4824228.1"/>
    </source>
</evidence>
<dbReference type="RefSeq" id="WP_226611822.1">
    <property type="nucleotide sequence ID" value="NZ_JAJAQI010000039.1"/>
</dbReference>
<evidence type="ECO:0000313" key="5">
    <source>
        <dbReference type="Proteomes" id="UP001139311"/>
    </source>
</evidence>
<accession>A0A9X1LCL1</accession>
<keyword evidence="2" id="KW-1133">Transmembrane helix</keyword>
<feature type="transmembrane region" description="Helical" evidence="2">
    <location>
        <begin position="270"/>
        <end position="289"/>
    </location>
</feature>
<dbReference type="Pfam" id="PF01757">
    <property type="entry name" value="Acyl_transf_3"/>
    <property type="match status" value="1"/>
</dbReference>
<dbReference type="PANTHER" id="PTHR23028">
    <property type="entry name" value="ACETYLTRANSFERASE"/>
    <property type="match status" value="1"/>
</dbReference>
<dbReference type="PANTHER" id="PTHR23028:SF53">
    <property type="entry name" value="ACYL_TRANSF_3 DOMAIN-CONTAINING PROTEIN"/>
    <property type="match status" value="1"/>
</dbReference>
<evidence type="ECO:0000259" key="3">
    <source>
        <dbReference type="Pfam" id="PF01757"/>
    </source>
</evidence>
<feature type="transmembrane region" description="Helical" evidence="2">
    <location>
        <begin position="75"/>
        <end position="93"/>
    </location>
</feature>
<dbReference type="AlphaFoldDB" id="A0A9X1LCL1"/>
<dbReference type="InterPro" id="IPR002656">
    <property type="entry name" value="Acyl_transf_3_dom"/>
</dbReference>
<protein>
    <submittedName>
        <fullName evidence="4">Acyltransferase</fullName>
    </submittedName>
</protein>
<dbReference type="EMBL" id="JAJAQI010000039">
    <property type="protein sequence ID" value="MCB4824228.1"/>
    <property type="molecule type" value="Genomic_DNA"/>
</dbReference>
<dbReference type="GO" id="GO:0016747">
    <property type="term" value="F:acyltransferase activity, transferring groups other than amino-acyl groups"/>
    <property type="evidence" value="ECO:0007669"/>
    <property type="project" value="InterPro"/>
</dbReference>